<dbReference type="eggNOG" id="COG0760">
    <property type="taxonomic scope" value="Bacteria"/>
</dbReference>
<evidence type="ECO:0000256" key="3">
    <source>
        <dbReference type="ARBA" id="ARBA00022729"/>
    </source>
</evidence>
<accession>D6Z1Q8</accession>
<dbReference type="PROSITE" id="PS51257">
    <property type="entry name" value="PROKAR_LIPOPROTEIN"/>
    <property type="match status" value="1"/>
</dbReference>
<evidence type="ECO:0000256" key="7">
    <source>
        <dbReference type="SAM" id="SignalP"/>
    </source>
</evidence>
<gene>
    <name evidence="9" type="ordered locus">DaAHT2_0779</name>
</gene>
<dbReference type="PROSITE" id="PS50198">
    <property type="entry name" value="PPIC_PPIASE_2"/>
    <property type="match status" value="1"/>
</dbReference>
<keyword evidence="4 6" id="KW-0697">Rotamase</keyword>
<evidence type="ECO:0000259" key="8">
    <source>
        <dbReference type="PROSITE" id="PS50198"/>
    </source>
</evidence>
<evidence type="ECO:0000313" key="9">
    <source>
        <dbReference type="EMBL" id="ADH85483.1"/>
    </source>
</evidence>
<keyword evidence="10" id="KW-1185">Reference proteome</keyword>
<dbReference type="RefSeq" id="WP_013163013.1">
    <property type="nucleotide sequence ID" value="NC_014216.1"/>
</dbReference>
<keyword evidence="3 7" id="KW-0732">Signal</keyword>
<sequence length="296" mass="33190">MKLLIVPLLTLSLLLSACSGDPKEPPVAAADEGMTVATVDGARITMADVRNEMELRPEATREFFRAHDGAARFVDSLVTKEVLYQEARRRGLDQEPQLRRVIDDYARTLLVNTLIEQELAPKVQFGEEDLQEYYRNNPEEFMTREKVRLSRIVVGSAEEAQQVRARLLADEDFAAVAQDLSLEQETAAGGDLGFVERDALSEREAHLAFNVLGLGDISSPQELAENRFVVIKLTDLQGETVPYEEIKNLLAQRMETFGRKAAFEDFVATLKQDRKIEFSAEAIQQLMQEAGHGSMM</sequence>
<dbReference type="STRING" id="589865.DaAHT2_0779"/>
<dbReference type="InterPro" id="IPR050245">
    <property type="entry name" value="PrsA_foldase"/>
</dbReference>
<dbReference type="SUPFAM" id="SSF54534">
    <property type="entry name" value="FKBP-like"/>
    <property type="match status" value="1"/>
</dbReference>
<dbReference type="InterPro" id="IPR046357">
    <property type="entry name" value="PPIase_dom_sf"/>
</dbReference>
<feature type="signal peptide" evidence="7">
    <location>
        <begin position="1"/>
        <end position="17"/>
    </location>
</feature>
<evidence type="ECO:0000256" key="6">
    <source>
        <dbReference type="PROSITE-ProRule" id="PRU00278"/>
    </source>
</evidence>
<feature type="domain" description="PpiC" evidence="8">
    <location>
        <begin position="144"/>
        <end position="235"/>
    </location>
</feature>
<keyword evidence="5 6" id="KW-0413">Isomerase</keyword>
<dbReference type="OrthoDB" id="9812372at2"/>
<dbReference type="PANTHER" id="PTHR47245:SF1">
    <property type="entry name" value="FOLDASE PROTEIN PRSA"/>
    <property type="match status" value="1"/>
</dbReference>
<name>D6Z1Q8_DESAT</name>
<dbReference type="SUPFAM" id="SSF109998">
    <property type="entry name" value="Triger factor/SurA peptide-binding domain-like"/>
    <property type="match status" value="1"/>
</dbReference>
<organism evidence="9 10">
    <name type="scientific">Desulfurivibrio alkaliphilus (strain DSM 19089 / UNIQEM U267 / AHT2)</name>
    <dbReference type="NCBI Taxonomy" id="589865"/>
    <lineage>
        <taxon>Bacteria</taxon>
        <taxon>Pseudomonadati</taxon>
        <taxon>Thermodesulfobacteriota</taxon>
        <taxon>Desulfobulbia</taxon>
        <taxon>Desulfobulbales</taxon>
        <taxon>Desulfobulbaceae</taxon>
        <taxon>Desulfurivibrio</taxon>
    </lineage>
</organism>
<dbReference type="EC" id="5.2.1.8" evidence="2"/>
<dbReference type="EMBL" id="CP001940">
    <property type="protein sequence ID" value="ADH85483.1"/>
    <property type="molecule type" value="Genomic_DNA"/>
</dbReference>
<feature type="chain" id="PRO_5007913270" description="peptidylprolyl isomerase" evidence="7">
    <location>
        <begin position="18"/>
        <end position="296"/>
    </location>
</feature>
<evidence type="ECO:0000256" key="2">
    <source>
        <dbReference type="ARBA" id="ARBA00013194"/>
    </source>
</evidence>
<dbReference type="InterPro" id="IPR027304">
    <property type="entry name" value="Trigger_fact/SurA_dom_sf"/>
</dbReference>
<dbReference type="Gene3D" id="3.10.50.40">
    <property type="match status" value="1"/>
</dbReference>
<dbReference type="InterPro" id="IPR000297">
    <property type="entry name" value="PPIase_PpiC"/>
</dbReference>
<dbReference type="HOGENOM" id="CLU_034646_5_3_7"/>
<protein>
    <recommendedName>
        <fullName evidence="2">peptidylprolyl isomerase</fullName>
        <ecNumber evidence="2">5.2.1.8</ecNumber>
    </recommendedName>
</protein>
<dbReference type="Proteomes" id="UP000001508">
    <property type="component" value="Chromosome"/>
</dbReference>
<dbReference type="GO" id="GO:0003755">
    <property type="term" value="F:peptidyl-prolyl cis-trans isomerase activity"/>
    <property type="evidence" value="ECO:0007669"/>
    <property type="project" value="UniProtKB-KW"/>
</dbReference>
<dbReference type="PANTHER" id="PTHR47245">
    <property type="entry name" value="PEPTIDYLPROLYL ISOMERASE"/>
    <property type="match status" value="1"/>
</dbReference>
<dbReference type="Gene3D" id="1.10.8.1040">
    <property type="match status" value="1"/>
</dbReference>
<evidence type="ECO:0000256" key="4">
    <source>
        <dbReference type="ARBA" id="ARBA00023110"/>
    </source>
</evidence>
<dbReference type="InParanoid" id="D6Z1Q8"/>
<dbReference type="AlphaFoldDB" id="D6Z1Q8"/>
<reference evidence="10" key="1">
    <citation type="submission" date="2010-02" db="EMBL/GenBank/DDBJ databases">
        <title>Complete sequence of Desulfurivibrio alkaliphilus AHT2.</title>
        <authorList>
            <consortium name="US DOE Joint Genome Institute"/>
            <person name="Pitluck S."/>
            <person name="Chertkov O."/>
            <person name="Detter J.C."/>
            <person name="Han C."/>
            <person name="Tapia R."/>
            <person name="Larimer F."/>
            <person name="Land M."/>
            <person name="Hauser L."/>
            <person name="Kyrpides N."/>
            <person name="Mikhailova N."/>
            <person name="Sorokin D.Y."/>
            <person name="Muyzer G."/>
            <person name="Woyke T."/>
        </authorList>
    </citation>
    <scope>NUCLEOTIDE SEQUENCE [LARGE SCALE GENOMIC DNA]</scope>
    <source>
        <strain evidence="10">DSM 19089 / UNIQEM U267 / AHT2</strain>
    </source>
</reference>
<proteinExistence type="predicted"/>
<comment type="catalytic activity">
    <reaction evidence="1">
        <text>[protein]-peptidylproline (omega=180) = [protein]-peptidylproline (omega=0)</text>
        <dbReference type="Rhea" id="RHEA:16237"/>
        <dbReference type="Rhea" id="RHEA-COMP:10747"/>
        <dbReference type="Rhea" id="RHEA-COMP:10748"/>
        <dbReference type="ChEBI" id="CHEBI:83833"/>
        <dbReference type="ChEBI" id="CHEBI:83834"/>
        <dbReference type="EC" id="5.2.1.8"/>
    </reaction>
</comment>
<dbReference type="KEGG" id="dak:DaAHT2_0779"/>
<evidence type="ECO:0000256" key="5">
    <source>
        <dbReference type="ARBA" id="ARBA00023235"/>
    </source>
</evidence>
<evidence type="ECO:0000313" key="10">
    <source>
        <dbReference type="Proteomes" id="UP000001508"/>
    </source>
</evidence>
<dbReference type="Pfam" id="PF13145">
    <property type="entry name" value="Rotamase_2"/>
    <property type="match status" value="1"/>
</dbReference>
<evidence type="ECO:0000256" key="1">
    <source>
        <dbReference type="ARBA" id="ARBA00000971"/>
    </source>
</evidence>